<dbReference type="Gene3D" id="6.10.140.2220">
    <property type="match status" value="1"/>
</dbReference>
<feature type="domain" description="MYND-type" evidence="5">
    <location>
        <begin position="152"/>
        <end position="192"/>
    </location>
</feature>
<keyword evidence="3" id="KW-0862">Zinc</keyword>
<dbReference type="PROSITE" id="PS50865">
    <property type="entry name" value="ZF_MYND_2"/>
    <property type="match status" value="1"/>
</dbReference>
<dbReference type="Pfam" id="PF01753">
    <property type="entry name" value="zf-MYND"/>
    <property type="match status" value="1"/>
</dbReference>
<protein>
    <recommendedName>
        <fullName evidence="5">MYND-type domain-containing protein</fullName>
    </recommendedName>
</protein>
<evidence type="ECO:0000256" key="3">
    <source>
        <dbReference type="ARBA" id="ARBA00022833"/>
    </source>
</evidence>
<dbReference type="GO" id="GO:0008270">
    <property type="term" value="F:zinc ion binding"/>
    <property type="evidence" value="ECO:0007669"/>
    <property type="project" value="UniProtKB-KW"/>
</dbReference>
<dbReference type="SUPFAM" id="SSF144232">
    <property type="entry name" value="HIT/MYND zinc finger-like"/>
    <property type="match status" value="1"/>
</dbReference>
<reference evidence="6" key="1">
    <citation type="journal article" date="2023" name="Mol. Phylogenet. Evol.">
        <title>Genome-scale phylogeny and comparative genomics of the fungal order Sordariales.</title>
        <authorList>
            <person name="Hensen N."/>
            <person name="Bonometti L."/>
            <person name="Westerberg I."/>
            <person name="Brannstrom I.O."/>
            <person name="Guillou S."/>
            <person name="Cros-Aarteil S."/>
            <person name="Calhoun S."/>
            <person name="Haridas S."/>
            <person name="Kuo A."/>
            <person name="Mondo S."/>
            <person name="Pangilinan J."/>
            <person name="Riley R."/>
            <person name="LaButti K."/>
            <person name="Andreopoulos B."/>
            <person name="Lipzen A."/>
            <person name="Chen C."/>
            <person name="Yan M."/>
            <person name="Daum C."/>
            <person name="Ng V."/>
            <person name="Clum A."/>
            <person name="Steindorff A."/>
            <person name="Ohm R.A."/>
            <person name="Martin F."/>
            <person name="Silar P."/>
            <person name="Natvig D.O."/>
            <person name="Lalanne C."/>
            <person name="Gautier V."/>
            <person name="Ament-Velasquez S.L."/>
            <person name="Kruys A."/>
            <person name="Hutchinson M.I."/>
            <person name="Powell A.J."/>
            <person name="Barry K."/>
            <person name="Miller A.N."/>
            <person name="Grigoriev I.V."/>
            <person name="Debuchy R."/>
            <person name="Gladieux P."/>
            <person name="Hiltunen Thoren M."/>
            <person name="Johannesson H."/>
        </authorList>
    </citation>
    <scope>NUCLEOTIDE SEQUENCE</scope>
    <source>
        <strain evidence="6">CBS 232.78</strain>
    </source>
</reference>
<name>A0AAE0NBT1_9PEZI</name>
<dbReference type="EMBL" id="JAULSW010000006">
    <property type="protein sequence ID" value="KAK3377921.1"/>
    <property type="molecule type" value="Genomic_DNA"/>
</dbReference>
<dbReference type="AlphaFoldDB" id="A0AAE0NBT1"/>
<proteinExistence type="predicted"/>
<dbReference type="InterPro" id="IPR002893">
    <property type="entry name" value="Znf_MYND"/>
</dbReference>
<comment type="caution">
    <text evidence="6">The sequence shown here is derived from an EMBL/GenBank/DDBJ whole genome shotgun (WGS) entry which is preliminary data.</text>
</comment>
<dbReference type="PROSITE" id="PS01360">
    <property type="entry name" value="ZF_MYND_1"/>
    <property type="match status" value="1"/>
</dbReference>
<evidence type="ECO:0000256" key="4">
    <source>
        <dbReference type="PROSITE-ProRule" id="PRU00134"/>
    </source>
</evidence>
<keyword evidence="1" id="KW-0479">Metal-binding</keyword>
<evidence type="ECO:0000259" key="5">
    <source>
        <dbReference type="PROSITE" id="PS50865"/>
    </source>
</evidence>
<evidence type="ECO:0000313" key="7">
    <source>
        <dbReference type="Proteomes" id="UP001285441"/>
    </source>
</evidence>
<gene>
    <name evidence="6" type="ORF">B0H63DRAFT_230259</name>
</gene>
<accession>A0AAE0NBT1</accession>
<keyword evidence="7" id="KW-1185">Reference proteome</keyword>
<dbReference type="Proteomes" id="UP001285441">
    <property type="component" value="Unassembled WGS sequence"/>
</dbReference>
<reference evidence="6" key="2">
    <citation type="submission" date="2023-06" db="EMBL/GenBank/DDBJ databases">
        <authorList>
            <consortium name="Lawrence Berkeley National Laboratory"/>
            <person name="Haridas S."/>
            <person name="Hensen N."/>
            <person name="Bonometti L."/>
            <person name="Westerberg I."/>
            <person name="Brannstrom I.O."/>
            <person name="Guillou S."/>
            <person name="Cros-Aarteil S."/>
            <person name="Calhoun S."/>
            <person name="Kuo A."/>
            <person name="Mondo S."/>
            <person name="Pangilinan J."/>
            <person name="Riley R."/>
            <person name="LaButti K."/>
            <person name="Andreopoulos B."/>
            <person name="Lipzen A."/>
            <person name="Chen C."/>
            <person name="Yanf M."/>
            <person name="Daum C."/>
            <person name="Ng V."/>
            <person name="Clum A."/>
            <person name="Steindorff A."/>
            <person name="Ohm R."/>
            <person name="Martin F."/>
            <person name="Silar P."/>
            <person name="Natvig D."/>
            <person name="Lalanne C."/>
            <person name="Gautier V."/>
            <person name="Ament-velasquez S.L."/>
            <person name="Kruys A."/>
            <person name="Hutchinson M.I."/>
            <person name="Powell A.J."/>
            <person name="Barry K."/>
            <person name="Miller A.N."/>
            <person name="Grigoriev I.V."/>
            <person name="Debuchy R."/>
            <person name="Gladieux P."/>
            <person name="Thoren M.H."/>
            <person name="Johannesson H."/>
        </authorList>
    </citation>
    <scope>NUCLEOTIDE SEQUENCE</scope>
    <source>
        <strain evidence="6">CBS 232.78</strain>
    </source>
</reference>
<organism evidence="6 7">
    <name type="scientific">Podospora didyma</name>
    <dbReference type="NCBI Taxonomy" id="330526"/>
    <lineage>
        <taxon>Eukaryota</taxon>
        <taxon>Fungi</taxon>
        <taxon>Dikarya</taxon>
        <taxon>Ascomycota</taxon>
        <taxon>Pezizomycotina</taxon>
        <taxon>Sordariomycetes</taxon>
        <taxon>Sordariomycetidae</taxon>
        <taxon>Sordariales</taxon>
        <taxon>Podosporaceae</taxon>
        <taxon>Podospora</taxon>
    </lineage>
</organism>
<keyword evidence="2 4" id="KW-0863">Zinc-finger</keyword>
<sequence>MPLPDFTNTATFPSFISIPELIASPPLVEDGKDAAAEEDDWFLLGQVRDFMTITMPTIILLDRDNSPFALIFEGYGAEGLPFSKFGLKKGTTAVIPRARRTPQQGKRGFVSVEKGKLADIKVIPGELKRVLGVTEVLKLRKSGEGGSWEMGCETCGEKKGGMKKCTGCEEVKYCSKECQAKGWNDAGHKVDCKIIKAIREIWGK</sequence>
<evidence type="ECO:0000256" key="2">
    <source>
        <dbReference type="ARBA" id="ARBA00022771"/>
    </source>
</evidence>
<evidence type="ECO:0000256" key="1">
    <source>
        <dbReference type="ARBA" id="ARBA00022723"/>
    </source>
</evidence>
<evidence type="ECO:0000313" key="6">
    <source>
        <dbReference type="EMBL" id="KAK3377921.1"/>
    </source>
</evidence>